<proteinExistence type="predicted"/>
<feature type="transmembrane region" description="Helical" evidence="1">
    <location>
        <begin position="32"/>
        <end position="51"/>
    </location>
</feature>
<organism evidence="2 3">
    <name type="scientific">Vogesella aquatica</name>
    <dbReference type="NCBI Taxonomy" id="2984206"/>
    <lineage>
        <taxon>Bacteria</taxon>
        <taxon>Pseudomonadati</taxon>
        <taxon>Pseudomonadota</taxon>
        <taxon>Betaproteobacteria</taxon>
        <taxon>Neisseriales</taxon>
        <taxon>Chromobacteriaceae</taxon>
        <taxon>Vogesella</taxon>
    </lineage>
</organism>
<protein>
    <submittedName>
        <fullName evidence="2">Uncharacterized protein</fullName>
    </submittedName>
</protein>
<comment type="caution">
    <text evidence="2">The sequence shown here is derived from an EMBL/GenBank/DDBJ whole genome shotgun (WGS) entry which is preliminary data.</text>
</comment>
<accession>A0ABT5J2D9</accession>
<keyword evidence="1" id="KW-1133">Transmembrane helix</keyword>
<keyword evidence="1" id="KW-0472">Membrane</keyword>
<feature type="transmembrane region" description="Helical" evidence="1">
    <location>
        <begin position="7"/>
        <end position="26"/>
    </location>
</feature>
<keyword evidence="1" id="KW-0812">Transmembrane</keyword>
<dbReference type="RefSeq" id="WP_272753219.1">
    <property type="nucleotide sequence ID" value="NZ_JAQQLF010000030.1"/>
</dbReference>
<sequence length="58" mass="6331">MNLQTILQGANTGLLIFALTVIVQRLSTPASLLEPASYVLIGVIVQLPLSWRGQRKAR</sequence>
<keyword evidence="3" id="KW-1185">Reference proteome</keyword>
<dbReference type="EMBL" id="JAQQLF010000030">
    <property type="protein sequence ID" value="MDC7719023.1"/>
    <property type="molecule type" value="Genomic_DNA"/>
</dbReference>
<evidence type="ECO:0000313" key="3">
    <source>
        <dbReference type="Proteomes" id="UP001219956"/>
    </source>
</evidence>
<evidence type="ECO:0000256" key="1">
    <source>
        <dbReference type="SAM" id="Phobius"/>
    </source>
</evidence>
<reference evidence="2 3" key="1">
    <citation type="submission" date="2023-01" db="EMBL/GenBank/DDBJ databases">
        <title>Novel species of the genus Vogesella isolated from rivers.</title>
        <authorList>
            <person name="Lu H."/>
        </authorList>
    </citation>
    <scope>NUCLEOTIDE SEQUENCE [LARGE SCALE GENOMIC DNA]</scope>
    <source>
        <strain evidence="2 3">DC21W</strain>
    </source>
</reference>
<name>A0ABT5J2D9_9NEIS</name>
<dbReference type="Proteomes" id="UP001219956">
    <property type="component" value="Unassembled WGS sequence"/>
</dbReference>
<gene>
    <name evidence="2" type="ORF">PQU95_17615</name>
</gene>
<evidence type="ECO:0000313" key="2">
    <source>
        <dbReference type="EMBL" id="MDC7719023.1"/>
    </source>
</evidence>